<feature type="compositionally biased region" description="Polar residues" evidence="16">
    <location>
        <begin position="319"/>
        <end position="349"/>
    </location>
</feature>
<keyword evidence="13" id="KW-0539">Nucleus</keyword>
<dbReference type="GO" id="GO:0051301">
    <property type="term" value="P:cell division"/>
    <property type="evidence" value="ECO:0007669"/>
    <property type="project" value="UniProtKB-KW"/>
</dbReference>
<keyword evidence="6" id="KW-0158">Chromosome</keyword>
<sequence length="529" mass="57211">MASSDGKNVPLFYAREGPRMLSDNEISQLSAAECNMACDQIDQNILGLLQNIDENIVRSYATITEAILPSVERYGLASKAIWDSTKFWKAFFEASAGIRLTDPLEVALGALQSDDETETSTNANLTLDSQDDETVTVERTTPIGDESEASSATPARPSWAEDQSPFDRLQRDLATEPRPVTAPRDVRGYKDTLSRLAELGVDSPDPVPPMLETMQFDDSTTRDSASKAAPSPKKRTINPILYQTILNSARKQQAAHRDQSSSPDSPAADPVKPASRRASLARKKVVFPADLPADKDGRWNGIADLSAVSLTSLDSPVRVQQKSASAPTPTSPRYAQDTFASATRATSYTPGRRKAQDRVGLSPTPDATRTSQTPAKEGASRLARDVLASAAQRHASPFKPMHDAGLGHLEDQDDFRNPTRLADESWTSEDEGNQSALPIFDLQEADNSVSFGGQDGVQLPEDTLFGRKGRSLGFGAQGLRAPDTVERRGFQLHGPNGADEMHTLYGGKLLDSQPAIASPLAGKKTQSEY</sequence>
<feature type="compositionally biased region" description="Polar residues" evidence="16">
    <location>
        <begin position="365"/>
        <end position="374"/>
    </location>
</feature>
<keyword evidence="18" id="KW-1185">Reference proteome</keyword>
<evidence type="ECO:0000256" key="1">
    <source>
        <dbReference type="ARBA" id="ARBA00004123"/>
    </source>
</evidence>
<keyword evidence="12" id="KW-0206">Cytoskeleton</keyword>
<evidence type="ECO:0000256" key="15">
    <source>
        <dbReference type="ARBA" id="ARBA00023328"/>
    </source>
</evidence>
<dbReference type="GO" id="GO:0044732">
    <property type="term" value="C:mitotic spindle pole body"/>
    <property type="evidence" value="ECO:0007669"/>
    <property type="project" value="TreeGrafter"/>
</dbReference>
<comment type="caution">
    <text evidence="17">The sequence shown here is derived from an EMBL/GenBank/DDBJ whole genome shotgun (WGS) entry which is preliminary data.</text>
</comment>
<reference evidence="17 18" key="1">
    <citation type="journal article" date="2011" name="J. Gen. Appl. Microbiol.">
        <title>Draft genome sequencing of the enigmatic basidiomycete Mixia osmundae.</title>
        <authorList>
            <person name="Nishida H."/>
            <person name="Nagatsuka Y."/>
            <person name="Sugiyama J."/>
        </authorList>
    </citation>
    <scope>NUCLEOTIDE SEQUENCE [LARGE SCALE GENOMIC DNA]</scope>
    <source>
        <strain evidence="18">CBS 9802 / IAM 14324 / JCM 22182 / KY 12970</strain>
    </source>
</reference>
<evidence type="ECO:0000256" key="2">
    <source>
        <dbReference type="ARBA" id="ARBA00004186"/>
    </source>
</evidence>
<dbReference type="RefSeq" id="XP_014567574.1">
    <property type="nucleotide sequence ID" value="XM_014712088.1"/>
</dbReference>
<evidence type="ECO:0000256" key="10">
    <source>
        <dbReference type="ARBA" id="ARBA00022776"/>
    </source>
</evidence>
<keyword evidence="8" id="KW-0132">Cell division</keyword>
<evidence type="ECO:0000313" key="17">
    <source>
        <dbReference type="EMBL" id="GAA98619.1"/>
    </source>
</evidence>
<evidence type="ECO:0000256" key="9">
    <source>
        <dbReference type="ARBA" id="ARBA00022701"/>
    </source>
</evidence>
<dbReference type="InterPro" id="IPR013964">
    <property type="entry name" value="DASH_Ask1"/>
</dbReference>
<dbReference type="InParanoid" id="G7E709"/>
<feature type="region of interest" description="Disordered" evidence="16">
    <location>
        <begin position="112"/>
        <end position="165"/>
    </location>
</feature>
<dbReference type="Pfam" id="PF08655">
    <property type="entry name" value="DASH_Ask1"/>
    <property type="match status" value="1"/>
</dbReference>
<dbReference type="Proteomes" id="UP000009131">
    <property type="component" value="Unassembled WGS sequence"/>
</dbReference>
<dbReference type="GO" id="GO:0042729">
    <property type="term" value="C:DASH complex"/>
    <property type="evidence" value="ECO:0007669"/>
    <property type="project" value="InterPro"/>
</dbReference>
<comment type="similarity">
    <text evidence="4">Belongs to the DASH complex ASK1 family.</text>
</comment>
<evidence type="ECO:0000256" key="13">
    <source>
        <dbReference type="ARBA" id="ARBA00023242"/>
    </source>
</evidence>
<evidence type="ECO:0000256" key="6">
    <source>
        <dbReference type="ARBA" id="ARBA00022454"/>
    </source>
</evidence>
<dbReference type="GO" id="GO:0072686">
    <property type="term" value="C:mitotic spindle"/>
    <property type="evidence" value="ECO:0007669"/>
    <property type="project" value="InterPro"/>
</dbReference>
<evidence type="ECO:0000256" key="8">
    <source>
        <dbReference type="ARBA" id="ARBA00022618"/>
    </source>
</evidence>
<accession>G7E709</accession>
<reference evidence="17 18" key="2">
    <citation type="journal article" date="2012" name="Open Biol.">
        <title>Characteristics of nucleosomes and linker DNA regions on the genome of the basidiomycete Mixia osmundae revealed by mono- and dinucleosome mapping.</title>
        <authorList>
            <person name="Nishida H."/>
            <person name="Kondo S."/>
            <person name="Matsumoto T."/>
            <person name="Suzuki Y."/>
            <person name="Yoshikawa H."/>
            <person name="Taylor T.D."/>
            <person name="Sugiyama J."/>
        </authorList>
    </citation>
    <scope>NUCLEOTIDE SEQUENCE [LARGE SCALE GENOMIC DNA]</scope>
    <source>
        <strain evidence="18">CBS 9802 / IAM 14324 / JCM 22182 / KY 12970</strain>
    </source>
</reference>
<dbReference type="HOGENOM" id="CLU_030120_0_0_1"/>
<dbReference type="PANTHER" id="PTHR28200:SF1">
    <property type="entry name" value="DASH COMPLEX SUBUNIT ASK1"/>
    <property type="match status" value="1"/>
</dbReference>
<evidence type="ECO:0000256" key="5">
    <source>
        <dbReference type="ARBA" id="ARBA00014520"/>
    </source>
</evidence>
<protein>
    <recommendedName>
        <fullName evidence="5">DASH complex subunit ASK1</fullName>
    </recommendedName>
</protein>
<keyword evidence="14" id="KW-0131">Cell cycle</keyword>
<gene>
    <name evidence="17" type="primary">Mo05306</name>
    <name evidence="17" type="ORF">E5Q_05306</name>
</gene>
<feature type="compositionally biased region" description="Low complexity" evidence="16">
    <location>
        <begin position="260"/>
        <end position="273"/>
    </location>
</feature>
<evidence type="ECO:0000256" key="7">
    <source>
        <dbReference type="ARBA" id="ARBA00022490"/>
    </source>
</evidence>
<keyword evidence="7" id="KW-0963">Cytoplasm</keyword>
<evidence type="ECO:0000256" key="12">
    <source>
        <dbReference type="ARBA" id="ARBA00023212"/>
    </source>
</evidence>
<evidence type="ECO:0000256" key="14">
    <source>
        <dbReference type="ARBA" id="ARBA00023306"/>
    </source>
</evidence>
<evidence type="ECO:0000256" key="11">
    <source>
        <dbReference type="ARBA" id="ARBA00022838"/>
    </source>
</evidence>
<dbReference type="eggNOG" id="ENOG502S6FG">
    <property type="taxonomic scope" value="Eukaryota"/>
</dbReference>
<evidence type="ECO:0000256" key="4">
    <source>
        <dbReference type="ARBA" id="ARBA00010731"/>
    </source>
</evidence>
<keyword evidence="15" id="KW-0137">Centromere</keyword>
<comment type="subcellular location">
    <subcellularLocation>
        <location evidence="3">Chromosome</location>
        <location evidence="3">Centromere</location>
        <location evidence="3">Kinetochore</location>
    </subcellularLocation>
    <subcellularLocation>
        <location evidence="2">Cytoplasm</location>
        <location evidence="2">Cytoskeleton</location>
        <location evidence="2">Spindle</location>
    </subcellularLocation>
    <subcellularLocation>
        <location evidence="1">Nucleus</location>
    </subcellularLocation>
</comment>
<organism evidence="17 18">
    <name type="scientific">Mixia osmundae (strain CBS 9802 / IAM 14324 / JCM 22182 / KY 12970)</name>
    <dbReference type="NCBI Taxonomy" id="764103"/>
    <lineage>
        <taxon>Eukaryota</taxon>
        <taxon>Fungi</taxon>
        <taxon>Dikarya</taxon>
        <taxon>Basidiomycota</taxon>
        <taxon>Pucciniomycotina</taxon>
        <taxon>Mixiomycetes</taxon>
        <taxon>Mixiales</taxon>
        <taxon>Mixiaceae</taxon>
        <taxon>Mixia</taxon>
    </lineage>
</organism>
<evidence type="ECO:0000256" key="16">
    <source>
        <dbReference type="SAM" id="MobiDB-lite"/>
    </source>
</evidence>
<dbReference type="STRING" id="764103.G7E709"/>
<keyword evidence="11" id="KW-0995">Kinetochore</keyword>
<keyword evidence="10" id="KW-0498">Mitosis</keyword>
<proteinExistence type="inferred from homology"/>
<dbReference type="PANTHER" id="PTHR28200">
    <property type="entry name" value="DASH COMPLEX SUBUNIT ASK1"/>
    <property type="match status" value="1"/>
</dbReference>
<keyword evidence="9" id="KW-0493">Microtubule</keyword>
<dbReference type="OMA" id="THEVPIN"/>
<evidence type="ECO:0000256" key="3">
    <source>
        <dbReference type="ARBA" id="ARBA00004629"/>
    </source>
</evidence>
<dbReference type="GO" id="GO:0008608">
    <property type="term" value="P:attachment of spindle microtubules to kinetochore"/>
    <property type="evidence" value="ECO:0007669"/>
    <property type="project" value="InterPro"/>
</dbReference>
<feature type="region of interest" description="Disordered" evidence="16">
    <location>
        <begin position="319"/>
        <end position="380"/>
    </location>
</feature>
<dbReference type="AlphaFoldDB" id="G7E709"/>
<evidence type="ECO:0000313" key="18">
    <source>
        <dbReference type="Proteomes" id="UP000009131"/>
    </source>
</evidence>
<dbReference type="EMBL" id="BABT02000153">
    <property type="protein sequence ID" value="GAA98619.1"/>
    <property type="molecule type" value="Genomic_DNA"/>
</dbReference>
<dbReference type="GO" id="GO:0005874">
    <property type="term" value="C:microtubule"/>
    <property type="evidence" value="ECO:0007669"/>
    <property type="project" value="UniProtKB-KW"/>
</dbReference>
<feature type="compositionally biased region" description="Polar residues" evidence="16">
    <location>
        <begin position="119"/>
        <end position="128"/>
    </location>
</feature>
<feature type="region of interest" description="Disordered" evidence="16">
    <location>
        <begin position="198"/>
        <end position="279"/>
    </location>
</feature>
<name>G7E709_MIXOS</name>
<dbReference type="OrthoDB" id="5573898at2759"/>